<organism evidence="2 3">
    <name type="scientific">Pustulibacterium marinum</name>
    <dbReference type="NCBI Taxonomy" id="1224947"/>
    <lineage>
        <taxon>Bacteria</taxon>
        <taxon>Pseudomonadati</taxon>
        <taxon>Bacteroidota</taxon>
        <taxon>Flavobacteriia</taxon>
        <taxon>Flavobacteriales</taxon>
        <taxon>Flavobacteriaceae</taxon>
        <taxon>Pustulibacterium</taxon>
    </lineage>
</organism>
<dbReference type="OrthoDB" id="211174at2"/>
<keyword evidence="1" id="KW-0472">Membrane</keyword>
<accession>A0A1I7H457</accession>
<keyword evidence="3" id="KW-1185">Reference proteome</keyword>
<protein>
    <recommendedName>
        <fullName evidence="4">DUF2459 domain-containing protein</fullName>
    </recommendedName>
</protein>
<name>A0A1I7H457_9FLAO</name>
<dbReference type="InterPro" id="IPR011727">
    <property type="entry name" value="CHP02117"/>
</dbReference>
<feature type="transmembrane region" description="Helical" evidence="1">
    <location>
        <begin position="7"/>
        <end position="31"/>
    </location>
</feature>
<dbReference type="AlphaFoldDB" id="A0A1I7H457"/>
<sequence length="217" mass="24640">MTLFKKLFKYIGFVLLLPLGYLIIAVITSLITVSTEPSELPTPHTIYLTTNGVHMDIVLPKTLLTENLALQLHQKASDKFVAFGWGDENFYLNTPTWGDLTFKNAFGALFLKSSTLMHVTRYRSVQKKWIPIHINQEQLTALNVYISGTFQNTAAHRIQLLANKGYASQDNFYKAKGSYSCFKTCNTWVNAAFKQSNLKACLWTPFDLGLMQHYANE</sequence>
<dbReference type="STRING" id="1224947.SAMN05216480_10735"/>
<dbReference type="RefSeq" id="WP_093025102.1">
    <property type="nucleotide sequence ID" value="NZ_FPBK01000007.1"/>
</dbReference>
<reference evidence="2 3" key="1">
    <citation type="submission" date="2016-10" db="EMBL/GenBank/DDBJ databases">
        <authorList>
            <person name="de Groot N.N."/>
        </authorList>
    </citation>
    <scope>NUCLEOTIDE SEQUENCE [LARGE SCALE GENOMIC DNA]</scope>
    <source>
        <strain evidence="2 3">CGMCC 1.12333</strain>
    </source>
</reference>
<evidence type="ECO:0000313" key="3">
    <source>
        <dbReference type="Proteomes" id="UP000199138"/>
    </source>
</evidence>
<dbReference type="Pfam" id="PF09601">
    <property type="entry name" value="DUF2459"/>
    <property type="match status" value="1"/>
</dbReference>
<keyword evidence="1" id="KW-1133">Transmembrane helix</keyword>
<gene>
    <name evidence="2" type="ORF">SAMN05216480_10735</name>
</gene>
<evidence type="ECO:0000256" key="1">
    <source>
        <dbReference type="SAM" id="Phobius"/>
    </source>
</evidence>
<dbReference type="EMBL" id="FPBK01000007">
    <property type="protein sequence ID" value="SFU55478.1"/>
    <property type="molecule type" value="Genomic_DNA"/>
</dbReference>
<keyword evidence="1" id="KW-0812">Transmembrane</keyword>
<proteinExistence type="predicted"/>
<dbReference type="Proteomes" id="UP000199138">
    <property type="component" value="Unassembled WGS sequence"/>
</dbReference>
<evidence type="ECO:0000313" key="2">
    <source>
        <dbReference type="EMBL" id="SFU55478.1"/>
    </source>
</evidence>
<evidence type="ECO:0008006" key="4">
    <source>
        <dbReference type="Google" id="ProtNLM"/>
    </source>
</evidence>